<evidence type="ECO:0000313" key="5">
    <source>
        <dbReference type="Proteomes" id="UP000831532"/>
    </source>
</evidence>
<dbReference type="InterPro" id="IPR036628">
    <property type="entry name" value="Clp_N_dom_sf"/>
</dbReference>
<feature type="region of interest" description="Disordered" evidence="2">
    <location>
        <begin position="277"/>
        <end position="309"/>
    </location>
</feature>
<organism evidence="4 5">
    <name type="scientific">Massilia violaceinigra</name>
    <dbReference type="NCBI Taxonomy" id="2045208"/>
    <lineage>
        <taxon>Bacteria</taxon>
        <taxon>Pseudomonadati</taxon>
        <taxon>Pseudomonadota</taxon>
        <taxon>Betaproteobacteria</taxon>
        <taxon>Burkholderiales</taxon>
        <taxon>Oxalobacteraceae</taxon>
        <taxon>Telluria group</taxon>
        <taxon>Massilia</taxon>
    </lineage>
</organism>
<dbReference type="InterPro" id="IPR014719">
    <property type="entry name" value="Ribosomal_bL12_C/ClpS-like"/>
</dbReference>
<evidence type="ECO:0000259" key="3">
    <source>
        <dbReference type="Pfam" id="PF02617"/>
    </source>
</evidence>
<dbReference type="GO" id="GO:0008233">
    <property type="term" value="F:peptidase activity"/>
    <property type="evidence" value="ECO:0007669"/>
    <property type="project" value="UniProtKB-KW"/>
</dbReference>
<dbReference type="InterPro" id="IPR022935">
    <property type="entry name" value="ClpS"/>
</dbReference>
<reference evidence="4 5" key="1">
    <citation type="submission" date="2020-10" db="EMBL/GenBank/DDBJ databases">
        <title>Genome analysis of Massilia species.</title>
        <authorList>
            <person name="Jung D.-H."/>
        </authorList>
    </citation>
    <scope>NUCLEOTIDE SEQUENCE [LARGE SCALE GENOMIC DNA]</scope>
    <source>
        <strain evidence="5">sipir</strain>
    </source>
</reference>
<dbReference type="RefSeq" id="WP_243490631.1">
    <property type="nucleotide sequence ID" value="NZ_CP063361.1"/>
</dbReference>
<comment type="similarity">
    <text evidence="1">Belongs to the ClpS family.</text>
</comment>
<sequence>MSIADGDPAPNLERLLESAFAACRREHDRRLTLERVLLHLIEDEAAGRILADCMPAGTVAQLHAHVRAMVADQLAAEAKARRWPTGAHARLLALLAHCLPFGNARLDAYLGRTIAHGEQLEHALWKATVRGVAMERPVDTGILLLAIVRNRIGLAAVALEEHGLDRYRLACRLAYGAADTGSAHDDALVAASESARLMVLNDDVTEMVFVVEVFETLLALPADRANALMMQIHDEGEAECGVYPLAVARARVQEIEALAGERCQPLRVRLAAPSCGPPAGLSARPPTSMVSTPMVSGPTPAGGLLGQLP</sequence>
<feature type="domain" description="Adaptor protein ClpS core" evidence="3">
    <location>
        <begin position="194"/>
        <end position="268"/>
    </location>
</feature>
<dbReference type="Gene3D" id="1.10.1780.10">
    <property type="entry name" value="Clp, N-terminal domain"/>
    <property type="match status" value="1"/>
</dbReference>
<protein>
    <recommendedName>
        <fullName evidence="1">ATP-dependent Clp protease adapter protein ClpS</fullName>
    </recommendedName>
</protein>
<dbReference type="Gene3D" id="3.30.1390.10">
    <property type="match status" value="1"/>
</dbReference>
<keyword evidence="4" id="KW-0645">Protease</keyword>
<evidence type="ECO:0000256" key="2">
    <source>
        <dbReference type="SAM" id="MobiDB-lite"/>
    </source>
</evidence>
<comment type="function">
    <text evidence="1">Involved in the modulation of the specificity of the ClpAP-mediated ATP-dependent protein degradation.</text>
</comment>
<dbReference type="HAMAP" id="MF_00302">
    <property type="entry name" value="ClpS"/>
    <property type="match status" value="1"/>
</dbReference>
<keyword evidence="5" id="KW-1185">Reference proteome</keyword>
<evidence type="ECO:0000256" key="1">
    <source>
        <dbReference type="HAMAP-Rule" id="MF_00302"/>
    </source>
</evidence>
<name>A0ABY4A3R4_9BURK</name>
<dbReference type="InterPro" id="IPR003769">
    <property type="entry name" value="ClpS_core"/>
</dbReference>
<accession>A0ABY4A3R4</accession>
<proteinExistence type="inferred from homology"/>
<keyword evidence="4" id="KW-0378">Hydrolase</keyword>
<dbReference type="Pfam" id="PF02617">
    <property type="entry name" value="ClpS"/>
    <property type="match status" value="1"/>
</dbReference>
<evidence type="ECO:0000313" key="4">
    <source>
        <dbReference type="EMBL" id="UOD29410.1"/>
    </source>
</evidence>
<dbReference type="GO" id="GO:0006508">
    <property type="term" value="P:proteolysis"/>
    <property type="evidence" value="ECO:0007669"/>
    <property type="project" value="UniProtKB-KW"/>
</dbReference>
<comment type="subunit">
    <text evidence="1">Binds to the N-terminal domain of the chaperone ClpA.</text>
</comment>
<gene>
    <name evidence="1" type="primary">clpS</name>
    <name evidence="4" type="ORF">INH39_29055</name>
</gene>
<dbReference type="Proteomes" id="UP000831532">
    <property type="component" value="Chromosome"/>
</dbReference>
<dbReference type="SUPFAM" id="SSF54736">
    <property type="entry name" value="ClpS-like"/>
    <property type="match status" value="1"/>
</dbReference>
<dbReference type="EMBL" id="CP063361">
    <property type="protein sequence ID" value="UOD29410.1"/>
    <property type="molecule type" value="Genomic_DNA"/>
</dbReference>